<evidence type="ECO:0000256" key="5">
    <source>
        <dbReference type="ARBA" id="ARBA00023065"/>
    </source>
</evidence>
<evidence type="ECO:0000256" key="7">
    <source>
        <dbReference type="ARBA" id="ARBA00023180"/>
    </source>
</evidence>
<evidence type="ECO:0000256" key="8">
    <source>
        <dbReference type="ARBA" id="ARBA00023303"/>
    </source>
</evidence>
<feature type="transmembrane region" description="Helical" evidence="9">
    <location>
        <begin position="15"/>
        <end position="41"/>
    </location>
</feature>
<sequence length="229" mass="25044">MAANEPARDPESCKIIWWISISVTLAACCFVAVVVVGVVIAKPVVETDSLSFQAANCTTFKIYWTGKTPGCNCGKNCHSWYPCYRYLVQYVPASGGNGTARQAVMFDTEGGLNTGRAAGEDLQCATRPCDRDHGKDAFASFNATYGVGQTYNCLYNPKDPDFVILGRLFSWDAMFHGMLWPSIGFAIFAVLSVYWIVRLKKTAASSPDSTTTLPGNIDQPTQYSGFTYK</sequence>
<dbReference type="KEGG" id="bbel:109463706"/>
<dbReference type="GO" id="GO:0008076">
    <property type="term" value="C:voltage-gated potassium channel complex"/>
    <property type="evidence" value="ECO:0007669"/>
    <property type="project" value="TreeGrafter"/>
</dbReference>
<evidence type="ECO:0000256" key="1">
    <source>
        <dbReference type="ARBA" id="ARBA00004141"/>
    </source>
</evidence>
<feature type="transmembrane region" description="Helical" evidence="9">
    <location>
        <begin position="178"/>
        <end position="197"/>
    </location>
</feature>
<reference evidence="11" key="1">
    <citation type="submission" date="2025-08" db="UniProtKB">
        <authorList>
            <consortium name="RefSeq"/>
        </authorList>
    </citation>
    <scope>IDENTIFICATION</scope>
    <source>
        <tissue evidence="11">Gonad</tissue>
    </source>
</reference>
<keyword evidence="4 9" id="KW-1133">Transmembrane helix</keyword>
<comment type="subcellular location">
    <subcellularLocation>
        <location evidence="1">Membrane</location>
        <topology evidence="1">Multi-pass membrane protein</topology>
    </subcellularLocation>
</comment>
<keyword evidence="8" id="KW-0407">Ion channel</keyword>
<dbReference type="GO" id="GO:0005513">
    <property type="term" value="P:detection of calcium ion"/>
    <property type="evidence" value="ECO:0007669"/>
    <property type="project" value="TreeGrafter"/>
</dbReference>
<gene>
    <name evidence="11" type="primary">LOC109463706</name>
</gene>
<protein>
    <submittedName>
        <fullName evidence="11">Uncharacterized protein LOC109463706</fullName>
    </submittedName>
</protein>
<keyword evidence="10" id="KW-1185">Reference proteome</keyword>
<dbReference type="GeneID" id="109463706"/>
<organism evidence="10 11">
    <name type="scientific">Branchiostoma belcheri</name>
    <name type="common">Amphioxus</name>
    <dbReference type="NCBI Taxonomy" id="7741"/>
    <lineage>
        <taxon>Eukaryota</taxon>
        <taxon>Metazoa</taxon>
        <taxon>Chordata</taxon>
        <taxon>Cephalochordata</taxon>
        <taxon>Leptocardii</taxon>
        <taxon>Amphioxiformes</taxon>
        <taxon>Branchiostomatidae</taxon>
        <taxon>Branchiostoma</taxon>
    </lineage>
</organism>
<accession>A0A6P4XHV2</accession>
<evidence type="ECO:0000256" key="3">
    <source>
        <dbReference type="ARBA" id="ARBA00022692"/>
    </source>
</evidence>
<evidence type="ECO:0000256" key="4">
    <source>
        <dbReference type="ARBA" id="ARBA00022989"/>
    </source>
</evidence>
<evidence type="ECO:0000256" key="9">
    <source>
        <dbReference type="SAM" id="Phobius"/>
    </source>
</evidence>
<dbReference type="PANTHER" id="PTHR10258">
    <property type="entry name" value="CALCIUM-ACTIVATED POTASSIUM CHANNEL SUBUNIT BETA"/>
    <property type="match status" value="1"/>
</dbReference>
<dbReference type="Proteomes" id="UP000515135">
    <property type="component" value="Unplaced"/>
</dbReference>
<dbReference type="InterPro" id="IPR003930">
    <property type="entry name" value="K_chnl_Ca-activ_BK_bsu"/>
</dbReference>
<evidence type="ECO:0000313" key="11">
    <source>
        <dbReference type="RefSeq" id="XP_019616115.1"/>
    </source>
</evidence>
<name>A0A6P4XHV2_BRABE</name>
<dbReference type="PANTHER" id="PTHR10258:SF8">
    <property type="entry name" value="CALCIUM-ACTIVATED POTASSIUM CHANNEL BK ALPHA SUBUNIT DOMAIN-CONTAINING PROTEIN"/>
    <property type="match status" value="1"/>
</dbReference>
<dbReference type="GO" id="GO:0015459">
    <property type="term" value="F:potassium channel regulator activity"/>
    <property type="evidence" value="ECO:0007669"/>
    <property type="project" value="TreeGrafter"/>
</dbReference>
<keyword evidence="3 9" id="KW-0812">Transmembrane</keyword>
<keyword evidence="7" id="KW-0325">Glycoprotein</keyword>
<dbReference type="RefSeq" id="XP_019616115.1">
    <property type="nucleotide sequence ID" value="XM_019760556.1"/>
</dbReference>
<dbReference type="OrthoDB" id="5973433at2759"/>
<proteinExistence type="predicted"/>
<evidence type="ECO:0000313" key="10">
    <source>
        <dbReference type="Proteomes" id="UP000515135"/>
    </source>
</evidence>
<evidence type="ECO:0000256" key="2">
    <source>
        <dbReference type="ARBA" id="ARBA00022448"/>
    </source>
</evidence>
<keyword evidence="6 9" id="KW-0472">Membrane</keyword>
<evidence type="ECO:0000256" key="6">
    <source>
        <dbReference type="ARBA" id="ARBA00023136"/>
    </source>
</evidence>
<dbReference type="AlphaFoldDB" id="A0A6P4XHV2"/>
<keyword evidence="2" id="KW-0813">Transport</keyword>
<keyword evidence="5" id="KW-0406">Ion transport</keyword>
<dbReference type="GO" id="GO:0015269">
    <property type="term" value="F:calcium-activated potassium channel activity"/>
    <property type="evidence" value="ECO:0007669"/>
    <property type="project" value="InterPro"/>
</dbReference>
<dbReference type="Pfam" id="PF03185">
    <property type="entry name" value="CaKB"/>
    <property type="match status" value="1"/>
</dbReference>